<feature type="domain" description="ThuA-like" evidence="2">
    <location>
        <begin position="30"/>
        <end position="247"/>
    </location>
</feature>
<gene>
    <name evidence="3" type="ORF">SAMN05192574_11921</name>
</gene>
<evidence type="ECO:0000313" key="3">
    <source>
        <dbReference type="EMBL" id="SEP01902.1"/>
    </source>
</evidence>
<feature type="signal peptide" evidence="1">
    <location>
        <begin position="1"/>
        <end position="22"/>
    </location>
</feature>
<sequence>MNKLKHFIAVLIPLLLVNPTIAQQYKFKALVLISRSDDHSRMMTAAKPFFEKLGKDNQFKVDYTDDSSKINDENLKNYEVFVMLQLAPFDISYSQQAALQKFVEQGKGWVGIHGAGLTGTEFLAKNTKYWQWFEDFMGGVAYSPHPAYQKGTVVVEDRKHPATKNLPARFEISDEWYEFDKSPRPNVRVLATADEASYKQNKPMGDHPIIWTNEKYRRMIYIGIGHDPSVFTNQSYVILLRDATLWAGSK</sequence>
<evidence type="ECO:0000256" key="1">
    <source>
        <dbReference type="SAM" id="SignalP"/>
    </source>
</evidence>
<dbReference type="SUPFAM" id="SSF52317">
    <property type="entry name" value="Class I glutamine amidotransferase-like"/>
    <property type="match status" value="1"/>
</dbReference>
<accession>A0A1H8UF66</accession>
<protein>
    <recommendedName>
        <fullName evidence="2">ThuA-like domain-containing protein</fullName>
    </recommendedName>
</protein>
<proteinExistence type="predicted"/>
<dbReference type="Pfam" id="PF06283">
    <property type="entry name" value="ThuA"/>
    <property type="match status" value="1"/>
</dbReference>
<evidence type="ECO:0000313" key="4">
    <source>
        <dbReference type="Proteomes" id="UP000198942"/>
    </source>
</evidence>
<dbReference type="PANTHER" id="PTHR40469:SF2">
    <property type="entry name" value="GALACTOSE-BINDING DOMAIN-LIKE SUPERFAMILY PROTEIN"/>
    <property type="match status" value="1"/>
</dbReference>
<dbReference type="RefSeq" id="WP_091221412.1">
    <property type="nucleotide sequence ID" value="NZ_FOCL01000019.1"/>
</dbReference>
<dbReference type="OrthoDB" id="9816308at2"/>
<dbReference type="EMBL" id="FOCL01000019">
    <property type="protein sequence ID" value="SEP01902.1"/>
    <property type="molecule type" value="Genomic_DNA"/>
</dbReference>
<dbReference type="PANTHER" id="PTHR40469">
    <property type="entry name" value="SECRETED GLYCOSYL HYDROLASE"/>
    <property type="match status" value="1"/>
</dbReference>
<dbReference type="Proteomes" id="UP000198942">
    <property type="component" value="Unassembled WGS sequence"/>
</dbReference>
<keyword evidence="1" id="KW-0732">Signal</keyword>
<evidence type="ECO:0000259" key="2">
    <source>
        <dbReference type="Pfam" id="PF06283"/>
    </source>
</evidence>
<name>A0A1H8UF66_9SPHI</name>
<organism evidence="3 4">
    <name type="scientific">Mucilaginibacter gossypiicola</name>
    <dbReference type="NCBI Taxonomy" id="551995"/>
    <lineage>
        <taxon>Bacteria</taxon>
        <taxon>Pseudomonadati</taxon>
        <taxon>Bacteroidota</taxon>
        <taxon>Sphingobacteriia</taxon>
        <taxon>Sphingobacteriales</taxon>
        <taxon>Sphingobacteriaceae</taxon>
        <taxon>Mucilaginibacter</taxon>
    </lineage>
</organism>
<dbReference type="InterPro" id="IPR029062">
    <property type="entry name" value="Class_I_gatase-like"/>
</dbReference>
<dbReference type="AlphaFoldDB" id="A0A1H8UF66"/>
<feature type="chain" id="PRO_5011588306" description="ThuA-like domain-containing protein" evidence="1">
    <location>
        <begin position="23"/>
        <end position="250"/>
    </location>
</feature>
<dbReference type="Gene3D" id="3.40.50.880">
    <property type="match status" value="1"/>
</dbReference>
<dbReference type="InterPro" id="IPR029010">
    <property type="entry name" value="ThuA-like"/>
</dbReference>
<reference evidence="4" key="1">
    <citation type="submission" date="2016-10" db="EMBL/GenBank/DDBJ databases">
        <authorList>
            <person name="Varghese N."/>
            <person name="Submissions S."/>
        </authorList>
    </citation>
    <scope>NUCLEOTIDE SEQUENCE [LARGE SCALE GENOMIC DNA]</scope>
    <source>
        <strain evidence="4">Gh-48</strain>
    </source>
</reference>
<keyword evidence="4" id="KW-1185">Reference proteome</keyword>
<dbReference type="STRING" id="551995.SAMN05192574_11921"/>